<dbReference type="Gene3D" id="1.25.40.10">
    <property type="entry name" value="Tetratricopeptide repeat domain"/>
    <property type="match status" value="3"/>
</dbReference>
<feature type="repeat" description="TPR" evidence="1">
    <location>
        <begin position="707"/>
        <end position="740"/>
    </location>
</feature>
<feature type="repeat" description="TPR" evidence="1">
    <location>
        <begin position="907"/>
        <end position="940"/>
    </location>
</feature>
<feature type="repeat" description="TPR" evidence="1">
    <location>
        <begin position="747"/>
        <end position="780"/>
    </location>
</feature>
<dbReference type="InterPro" id="IPR011990">
    <property type="entry name" value="TPR-like_helical_dom_sf"/>
</dbReference>
<dbReference type="Pfam" id="PF13374">
    <property type="entry name" value="TPR_10"/>
    <property type="match status" value="1"/>
</dbReference>
<dbReference type="Proteomes" id="UP000546257">
    <property type="component" value="Unassembled WGS sequence"/>
</dbReference>
<feature type="repeat" description="TPR" evidence="1">
    <location>
        <begin position="827"/>
        <end position="860"/>
    </location>
</feature>
<dbReference type="PANTHER" id="PTHR10098">
    <property type="entry name" value="RAPSYN-RELATED"/>
    <property type="match status" value="1"/>
</dbReference>
<sequence length="1039" mass="116533">MDPAVTSLCLNLTATGVAAGTGVTVSGVRDIFRRKKYDENLEDVATVFAESLEDAIKAKDARLDTNELAGATDDWEAVLDEVAGLMTGESSDSRSRERDQIGHLFHNEEDAAIQIAEAIATVQGFDLSKTPQLREELISAVGDAYAEAIANFERHIASTDLGDVFQQELQLDIREAVNDLQTRLAQIGEDIEILLTQDARNEGFRQLSSTFFARGEPTPETSWRTTFSLGDVHAGIPARRDGYGDTYADEELLTPLRESEDRFVIGRAGAGKSTLCKQVAVTWHQDTETGTVLYRDSDDAGAAFESRDALREAIERADGHVLVVVEDAIRANANAIFRLIEEYGIDTDVTFLLDAREAELDTEPDAQTLDRGSERRHREIASAIERYELPEISEADIARTIDAFEEATGTTVERSATVLHDELQSEATEGFGAFLLLSFHLPFGDTAVERDDTETGLEAHVRSRYQTLMQPGSDGTLRDLSRFDRDLLADVGVMVNLLNASGIGIYPELVHTLGYEFGHDIGTHDEIHEIRETLEGWFLFQTGDKEEQVLTTHELWSTLYLRALARDHQQQQTDSRRRDRSEPHAARCMNALFALFDEDSHREAIEREFPGSSVMTAIDADTDVKADEYVRPIFELVERWPVLAPLAGTTNTARYDLPAACSDQTHQWVTANRGHAHRHRGAYQKAQTEYEKRLNEAQDTGDRQGEAKSLDNLGVVAKNLGEYENAREYLQQSLTIFRDIDNRQGEAQSLGNLGAVAENLGEYEDARKYLQESLVIKRNIGNRQGEAESLGHLGVVAKNQGGYEDAQEYHRQSLEIFRDIGDRQGEARSLGNLGVVARHVGEYEDAREYYQQSLAIFRDIGDRQLEATSLGNIGLVARHLGEYENAREYHQQSLAIERDIGNRRGEATSLNNLGLVAQKLGEYENAREYHQQSLEIFRDIGDRQREARSLNNLGLVARHLDEYGNAREYHQQSLTIFRNIGDRQGEAKNLDNLGMVAAELGEQEEAREYYQQSLRIFRELEHTYAERVESHLEELSEDG</sequence>
<gene>
    <name evidence="3" type="ORF">H5V44_05435</name>
</gene>
<evidence type="ECO:0000259" key="2">
    <source>
        <dbReference type="Pfam" id="PF25199"/>
    </source>
</evidence>
<dbReference type="CDD" id="cd00882">
    <property type="entry name" value="Ras_like_GTPase"/>
    <property type="match status" value="1"/>
</dbReference>
<dbReference type="InterPro" id="IPR057574">
    <property type="entry name" value="nSTAND_NTPase5_dom"/>
</dbReference>
<keyword evidence="1" id="KW-0802">TPR repeat</keyword>
<feature type="repeat" description="TPR" evidence="1">
    <location>
        <begin position="987"/>
        <end position="1020"/>
    </location>
</feature>
<feature type="domain" description="Novel STAND NTPase 5" evidence="2">
    <location>
        <begin position="263"/>
        <end position="362"/>
    </location>
</feature>
<dbReference type="Pfam" id="PF13424">
    <property type="entry name" value="TPR_12"/>
    <property type="match status" value="4"/>
</dbReference>
<evidence type="ECO:0000256" key="1">
    <source>
        <dbReference type="PROSITE-ProRule" id="PRU00339"/>
    </source>
</evidence>
<dbReference type="SUPFAM" id="SSF52540">
    <property type="entry name" value="P-loop containing nucleoside triphosphate hydrolases"/>
    <property type="match status" value="1"/>
</dbReference>
<dbReference type="RefSeq" id="WP_185192117.1">
    <property type="nucleotide sequence ID" value="NZ_JACKXD010000002.1"/>
</dbReference>
<dbReference type="InterPro" id="IPR019734">
    <property type="entry name" value="TPR_rpt"/>
</dbReference>
<proteinExistence type="predicted"/>
<comment type="caution">
    <text evidence="3">The sequence shown here is derived from an EMBL/GenBank/DDBJ whole genome shotgun (WGS) entry which is preliminary data.</text>
</comment>
<dbReference type="EMBL" id="JACKXD010000002">
    <property type="protein sequence ID" value="MBB6645735.1"/>
    <property type="molecule type" value="Genomic_DNA"/>
</dbReference>
<keyword evidence="4" id="KW-1185">Reference proteome</keyword>
<reference evidence="3 4" key="1">
    <citation type="submission" date="2020-08" db="EMBL/GenBank/DDBJ databases">
        <authorList>
            <person name="Seo M.-J."/>
        </authorList>
    </citation>
    <scope>NUCLEOTIDE SEQUENCE [LARGE SCALE GENOMIC DNA]</scope>
    <source>
        <strain evidence="3 4">MBLA0160</strain>
    </source>
</reference>
<organism evidence="3 4">
    <name type="scientific">Halobellus ruber</name>
    <dbReference type="NCBI Taxonomy" id="2761102"/>
    <lineage>
        <taxon>Archaea</taxon>
        <taxon>Methanobacteriati</taxon>
        <taxon>Methanobacteriota</taxon>
        <taxon>Stenosarchaea group</taxon>
        <taxon>Halobacteria</taxon>
        <taxon>Halobacteriales</taxon>
        <taxon>Haloferacaceae</taxon>
        <taxon>Halobellus</taxon>
    </lineage>
</organism>
<dbReference type="SMART" id="SM00028">
    <property type="entry name" value="TPR"/>
    <property type="match status" value="9"/>
</dbReference>
<name>A0A7J9SFJ1_9EURY</name>
<evidence type="ECO:0000313" key="3">
    <source>
        <dbReference type="EMBL" id="MBB6645735.1"/>
    </source>
</evidence>
<accession>A0A7J9SFJ1</accession>
<dbReference type="InterPro" id="IPR027417">
    <property type="entry name" value="P-loop_NTPase"/>
</dbReference>
<dbReference type="AlphaFoldDB" id="A0A7J9SFJ1"/>
<protein>
    <submittedName>
        <fullName evidence="3">Tetratricopeptide repeat protein</fullName>
    </submittedName>
</protein>
<dbReference type="PROSITE" id="PS50005">
    <property type="entry name" value="TPR"/>
    <property type="match status" value="5"/>
</dbReference>
<dbReference type="PANTHER" id="PTHR10098:SF108">
    <property type="entry name" value="TETRATRICOPEPTIDE REPEAT PROTEIN 28"/>
    <property type="match status" value="1"/>
</dbReference>
<evidence type="ECO:0000313" key="4">
    <source>
        <dbReference type="Proteomes" id="UP000546257"/>
    </source>
</evidence>
<dbReference type="Pfam" id="PF25199">
    <property type="entry name" value="nSTAND_NTPase5"/>
    <property type="match status" value="1"/>
</dbReference>
<dbReference type="SUPFAM" id="SSF48452">
    <property type="entry name" value="TPR-like"/>
    <property type="match status" value="3"/>
</dbReference>